<dbReference type="Proteomes" id="UP001597452">
    <property type="component" value="Unassembled WGS sequence"/>
</dbReference>
<gene>
    <name evidence="1" type="ORF">ACFSW4_03270</name>
</gene>
<name>A0ABW5Q7S5_9BACI</name>
<comment type="caution">
    <text evidence="1">The sequence shown here is derived from an EMBL/GenBank/DDBJ whole genome shotgun (WGS) entry which is preliminary data.</text>
</comment>
<organism evidence="1 2">
    <name type="scientific">Piscibacillus salipiscarius</name>
    <dbReference type="NCBI Taxonomy" id="299480"/>
    <lineage>
        <taxon>Bacteria</taxon>
        <taxon>Bacillati</taxon>
        <taxon>Bacillota</taxon>
        <taxon>Bacilli</taxon>
        <taxon>Bacillales</taxon>
        <taxon>Bacillaceae</taxon>
        <taxon>Piscibacillus</taxon>
    </lineage>
</organism>
<proteinExistence type="predicted"/>
<evidence type="ECO:0000313" key="1">
    <source>
        <dbReference type="EMBL" id="MFD2637897.1"/>
    </source>
</evidence>
<evidence type="ECO:0000313" key="2">
    <source>
        <dbReference type="Proteomes" id="UP001597452"/>
    </source>
</evidence>
<sequence length="122" mass="14699">MSESNFTDIFNELKTYLQKYEDELVVVHNYDTSYYLDSEKVFPRNNKPYFFGSVSIKKNYVSYYLMPVYMFPDLLDTITPNLKARMQGKSCFNFIKFDEELFAELEHLTDESFKRFKKENLI</sequence>
<dbReference type="RefSeq" id="WP_054752082.1">
    <property type="nucleotide sequence ID" value="NZ_JBHUMZ010000011.1"/>
</dbReference>
<accession>A0ABW5Q7S5</accession>
<reference evidence="2" key="1">
    <citation type="journal article" date="2019" name="Int. J. Syst. Evol. Microbiol.">
        <title>The Global Catalogue of Microorganisms (GCM) 10K type strain sequencing project: providing services to taxonomists for standard genome sequencing and annotation.</title>
        <authorList>
            <consortium name="The Broad Institute Genomics Platform"/>
            <consortium name="The Broad Institute Genome Sequencing Center for Infectious Disease"/>
            <person name="Wu L."/>
            <person name="Ma J."/>
        </authorList>
    </citation>
    <scope>NUCLEOTIDE SEQUENCE [LARGE SCALE GENOMIC DNA]</scope>
    <source>
        <strain evidence="2">TISTR 1571</strain>
    </source>
</reference>
<dbReference type="EMBL" id="JBHUMZ010000011">
    <property type="protein sequence ID" value="MFD2637897.1"/>
    <property type="molecule type" value="Genomic_DNA"/>
</dbReference>
<protein>
    <recommendedName>
        <fullName evidence="3">YdhG-like domain-containing protein</fullName>
    </recommendedName>
</protein>
<evidence type="ECO:0008006" key="3">
    <source>
        <dbReference type="Google" id="ProtNLM"/>
    </source>
</evidence>
<keyword evidence="2" id="KW-1185">Reference proteome</keyword>